<dbReference type="EMBL" id="JAFMYV010000006">
    <property type="protein sequence ID" value="MBO0937467.1"/>
    <property type="molecule type" value="Genomic_DNA"/>
</dbReference>
<organism evidence="3 4">
    <name type="scientific">Fibrella rubiginis</name>
    <dbReference type="NCBI Taxonomy" id="2817060"/>
    <lineage>
        <taxon>Bacteria</taxon>
        <taxon>Pseudomonadati</taxon>
        <taxon>Bacteroidota</taxon>
        <taxon>Cytophagia</taxon>
        <taxon>Cytophagales</taxon>
        <taxon>Spirosomataceae</taxon>
        <taxon>Fibrella</taxon>
    </lineage>
</organism>
<feature type="compositionally biased region" description="Gly residues" evidence="1">
    <location>
        <begin position="436"/>
        <end position="456"/>
    </location>
</feature>
<evidence type="ECO:0008006" key="5">
    <source>
        <dbReference type="Google" id="ProtNLM"/>
    </source>
</evidence>
<feature type="signal peptide" evidence="2">
    <location>
        <begin position="1"/>
        <end position="28"/>
    </location>
</feature>
<protein>
    <recommendedName>
        <fullName evidence="5">DUF3300 domain-containing protein</fullName>
    </recommendedName>
</protein>
<dbReference type="Proteomes" id="UP000664034">
    <property type="component" value="Unassembled WGS sequence"/>
</dbReference>
<keyword evidence="4" id="KW-1185">Reference proteome</keyword>
<feature type="region of interest" description="Disordered" evidence="1">
    <location>
        <begin position="421"/>
        <end position="456"/>
    </location>
</feature>
<comment type="caution">
    <text evidence="3">The sequence shown here is derived from an EMBL/GenBank/DDBJ whole genome shotgun (WGS) entry which is preliminary data.</text>
</comment>
<sequence>MNTFKKIPLATAILLGLGLFAPGQAAFAQMPDTNRPSATADTTQTFASVIAPFRDDIRQSVLLASQHPDVLGQLAKQQASSQQAFLALIEPFGQTKQGWFYDMARFPDLMHTLATLPDGTDRTTVDGLTKALPADLQTPAWKLYRHHHDDLVQADNLNQQANQAFDNLIAPLDGPTQTAFRQLINTPDVLTTLTQQLDKTAQLGRDYTADPAAVTRNLTALHDSLDAQNKQELAAYQQELNQDPQARQELQQAAQDYAHANGYKTGGINRNVGPPNPAWPVNSSYYYQNPYSFWFGYPGWYGSPFWYPSAYWLNTGFYYGPSGNMVVVGLPGFGFSNWFFGGGYYGYPSLYNRFGNYYGRTYSDRRLWGGGNYGGFMGAAHRTYGPMAVPGRGNWNMGGAGVYSRGNGGFSSGGRMAAPSNRSFNGGTFRAPSTGNFGGGRSFGGGGGFGGGRGRR</sequence>
<proteinExistence type="predicted"/>
<feature type="chain" id="PRO_5038063451" description="DUF3300 domain-containing protein" evidence="2">
    <location>
        <begin position="29"/>
        <end position="456"/>
    </location>
</feature>
<evidence type="ECO:0000313" key="4">
    <source>
        <dbReference type="Proteomes" id="UP000664034"/>
    </source>
</evidence>
<feature type="compositionally biased region" description="Polar residues" evidence="1">
    <location>
        <begin position="421"/>
        <end position="434"/>
    </location>
</feature>
<keyword evidence="2" id="KW-0732">Signal</keyword>
<evidence type="ECO:0000313" key="3">
    <source>
        <dbReference type="EMBL" id="MBO0937467.1"/>
    </source>
</evidence>
<dbReference type="RefSeq" id="WP_207365025.1">
    <property type="nucleotide sequence ID" value="NZ_JAFMYV010000006.1"/>
</dbReference>
<name>A0A939GE71_9BACT</name>
<dbReference type="AlphaFoldDB" id="A0A939GE71"/>
<evidence type="ECO:0000256" key="2">
    <source>
        <dbReference type="SAM" id="SignalP"/>
    </source>
</evidence>
<evidence type="ECO:0000256" key="1">
    <source>
        <dbReference type="SAM" id="MobiDB-lite"/>
    </source>
</evidence>
<reference evidence="3" key="1">
    <citation type="submission" date="2021-03" db="EMBL/GenBank/DDBJ databases">
        <title>Fibrella sp. HMF5335 genome sequencing and assembly.</title>
        <authorList>
            <person name="Kang H."/>
            <person name="Kim H."/>
            <person name="Bae S."/>
            <person name="Joh K."/>
        </authorList>
    </citation>
    <scope>NUCLEOTIDE SEQUENCE</scope>
    <source>
        <strain evidence="3">HMF5335</strain>
    </source>
</reference>
<accession>A0A939GE71</accession>
<gene>
    <name evidence="3" type="ORF">J2I47_13000</name>
</gene>